<dbReference type="GO" id="GO:0016567">
    <property type="term" value="P:protein ubiquitination"/>
    <property type="evidence" value="ECO:0007669"/>
    <property type="project" value="TreeGrafter"/>
</dbReference>
<feature type="compositionally biased region" description="Basic residues" evidence="2">
    <location>
        <begin position="18"/>
        <end position="31"/>
    </location>
</feature>
<organism evidence="4 5">
    <name type="scientific">Zingiber officinale</name>
    <name type="common">Ginger</name>
    <name type="synonym">Amomum zingiber</name>
    <dbReference type="NCBI Taxonomy" id="94328"/>
    <lineage>
        <taxon>Eukaryota</taxon>
        <taxon>Viridiplantae</taxon>
        <taxon>Streptophyta</taxon>
        <taxon>Embryophyta</taxon>
        <taxon>Tracheophyta</taxon>
        <taxon>Spermatophyta</taxon>
        <taxon>Magnoliopsida</taxon>
        <taxon>Liliopsida</taxon>
        <taxon>Zingiberales</taxon>
        <taxon>Zingiberaceae</taxon>
        <taxon>Zingiber</taxon>
    </lineage>
</organism>
<evidence type="ECO:0000256" key="1">
    <source>
        <dbReference type="PROSITE-ProRule" id="PRU00175"/>
    </source>
</evidence>
<dbReference type="InterPro" id="IPR039515">
    <property type="entry name" value="NOT4_mRING-HC-C4C4"/>
</dbReference>
<dbReference type="PROSITE" id="PS50089">
    <property type="entry name" value="ZF_RING_2"/>
    <property type="match status" value="1"/>
</dbReference>
<sequence>MGYDSMANVPSLPSMVSGKKKRANRSAKLKQCKLDARREQWLSHGKDKDDDSNVTTGLHLQDPPLAPKGMMREAEGRDGISPLHEFRDMDSSFRNPTVGNHHRRDVSSGVSRSSRSSSLDSTSRSISDDEEEEYIDNRGEENGILDDWEAVADALTKDVGDANLSRRSVHEITPFKAAATPGVPVEVSRGGRMTMPEPVLNTRRAWGPDDSSRPPSLPSISKQWILPMNAGRDYRVSQQKGILPLPIPCPICYEDLDLTDSSFLPCSCGFRLCLFCHKRILEEDGRCPGCRQQYNYIPGGMVEVNVGGAGPPVLQMQLSRICTSRP</sequence>
<keyword evidence="1" id="KW-0862">Zinc</keyword>
<dbReference type="GO" id="GO:0004842">
    <property type="term" value="F:ubiquitin-protein transferase activity"/>
    <property type="evidence" value="ECO:0007669"/>
    <property type="project" value="InterPro"/>
</dbReference>
<evidence type="ECO:0000259" key="3">
    <source>
        <dbReference type="PROSITE" id="PS50089"/>
    </source>
</evidence>
<dbReference type="Pfam" id="PF14570">
    <property type="entry name" value="zf-RING_4"/>
    <property type="match status" value="1"/>
</dbReference>
<keyword evidence="1" id="KW-0479">Metal-binding</keyword>
<dbReference type="CDD" id="cd16618">
    <property type="entry name" value="mRING-HC-C4C4_CNOT4"/>
    <property type="match status" value="1"/>
</dbReference>
<feature type="domain" description="RING-type" evidence="3">
    <location>
        <begin position="249"/>
        <end position="291"/>
    </location>
</feature>
<evidence type="ECO:0000313" key="4">
    <source>
        <dbReference type="EMBL" id="KAG6494732.1"/>
    </source>
</evidence>
<evidence type="ECO:0000313" key="5">
    <source>
        <dbReference type="Proteomes" id="UP000734854"/>
    </source>
</evidence>
<dbReference type="OrthoDB" id="1923159at2759"/>
<feature type="compositionally biased region" description="Low complexity" evidence="2">
    <location>
        <begin position="107"/>
        <end position="125"/>
    </location>
</feature>
<dbReference type="GO" id="GO:0008270">
    <property type="term" value="F:zinc ion binding"/>
    <property type="evidence" value="ECO:0007669"/>
    <property type="project" value="UniProtKB-KW"/>
</dbReference>
<protein>
    <recommendedName>
        <fullName evidence="3">RING-type domain-containing protein</fullName>
    </recommendedName>
</protein>
<dbReference type="GO" id="GO:0030014">
    <property type="term" value="C:CCR4-NOT complex"/>
    <property type="evidence" value="ECO:0007669"/>
    <property type="project" value="InterPro"/>
</dbReference>
<dbReference type="InterPro" id="IPR039780">
    <property type="entry name" value="Mot2"/>
</dbReference>
<dbReference type="EMBL" id="JACMSC010000012">
    <property type="protein sequence ID" value="KAG6494732.1"/>
    <property type="molecule type" value="Genomic_DNA"/>
</dbReference>
<keyword evidence="1" id="KW-0863">Zinc-finger</keyword>
<dbReference type="FunFam" id="3.30.40.10:FF:000383">
    <property type="entry name" value="RING/U-box superfamily protein"/>
    <property type="match status" value="1"/>
</dbReference>
<reference evidence="4 5" key="1">
    <citation type="submission" date="2020-08" db="EMBL/GenBank/DDBJ databases">
        <title>Plant Genome Project.</title>
        <authorList>
            <person name="Zhang R.-G."/>
        </authorList>
    </citation>
    <scope>NUCLEOTIDE SEQUENCE [LARGE SCALE GENOMIC DNA]</scope>
    <source>
        <tissue evidence="4">Rhizome</tissue>
    </source>
</reference>
<feature type="region of interest" description="Disordered" evidence="2">
    <location>
        <begin position="1"/>
        <end position="141"/>
    </location>
</feature>
<comment type="caution">
    <text evidence="4">The sequence shown here is derived from an EMBL/GenBank/DDBJ whole genome shotgun (WGS) entry which is preliminary data.</text>
</comment>
<keyword evidence="5" id="KW-1185">Reference proteome</keyword>
<feature type="compositionally biased region" description="Basic and acidic residues" evidence="2">
    <location>
        <begin position="70"/>
        <end position="91"/>
    </location>
</feature>
<name>A0A8J5G9J1_ZINOF</name>
<proteinExistence type="predicted"/>
<evidence type="ECO:0000256" key="2">
    <source>
        <dbReference type="SAM" id="MobiDB-lite"/>
    </source>
</evidence>
<dbReference type="Proteomes" id="UP000734854">
    <property type="component" value="Unassembled WGS sequence"/>
</dbReference>
<feature type="compositionally biased region" description="Basic and acidic residues" evidence="2">
    <location>
        <begin position="32"/>
        <end position="51"/>
    </location>
</feature>
<dbReference type="InterPro" id="IPR001841">
    <property type="entry name" value="Znf_RING"/>
</dbReference>
<dbReference type="PANTHER" id="PTHR12603:SF0">
    <property type="entry name" value="CCR4-NOT TRANSCRIPTION COMPLEX SUBUNIT 4"/>
    <property type="match status" value="1"/>
</dbReference>
<dbReference type="AlphaFoldDB" id="A0A8J5G9J1"/>
<dbReference type="PANTHER" id="PTHR12603">
    <property type="entry name" value="CCR4-NOT TRANSCRIPTION COMPLEX RELATED"/>
    <property type="match status" value="1"/>
</dbReference>
<accession>A0A8J5G9J1</accession>
<gene>
    <name evidence="4" type="ORF">ZIOFF_042493</name>
</gene>